<dbReference type="EMBL" id="JACIDX010000032">
    <property type="protein sequence ID" value="MBB3957723.1"/>
    <property type="molecule type" value="Genomic_DNA"/>
</dbReference>
<dbReference type="GO" id="GO:0032259">
    <property type="term" value="P:methylation"/>
    <property type="evidence" value="ECO:0007669"/>
    <property type="project" value="UniProtKB-KW"/>
</dbReference>
<protein>
    <submittedName>
        <fullName evidence="7">Vanillate O-demethylase monooxygenase subunit</fullName>
        <ecNumber evidence="7">1.14.13.82</ecNumber>
    </submittedName>
</protein>
<dbReference type="GO" id="GO:0046872">
    <property type="term" value="F:metal ion binding"/>
    <property type="evidence" value="ECO:0007669"/>
    <property type="project" value="UniProtKB-KW"/>
</dbReference>
<feature type="domain" description="Rieske" evidence="6">
    <location>
        <begin position="8"/>
        <end position="110"/>
    </location>
</feature>
<gene>
    <name evidence="7" type="ORF">GGR38_004698</name>
</gene>
<dbReference type="PANTHER" id="PTHR21266:SF60">
    <property type="entry name" value="3-KETOSTEROID-9-ALPHA-MONOOXYGENASE, OXYGENASE COMPONENT"/>
    <property type="match status" value="1"/>
</dbReference>
<keyword evidence="7" id="KW-0808">Transferase</keyword>
<keyword evidence="1" id="KW-0001">2Fe-2S</keyword>
<evidence type="ECO:0000313" key="7">
    <source>
        <dbReference type="EMBL" id="MBB3957723.1"/>
    </source>
</evidence>
<dbReference type="AlphaFoldDB" id="A0A7W6CJJ3"/>
<dbReference type="EC" id="1.14.13.82" evidence="7"/>
<keyword evidence="2" id="KW-0479">Metal-binding</keyword>
<dbReference type="Gene3D" id="2.102.10.10">
    <property type="entry name" value="Rieske [2Fe-2S] iron-sulphur domain"/>
    <property type="match status" value="1"/>
</dbReference>
<accession>A0A7W6CJJ3</accession>
<dbReference type="InterPro" id="IPR036922">
    <property type="entry name" value="Rieske_2Fe-2S_sf"/>
</dbReference>
<dbReference type="SUPFAM" id="SSF55961">
    <property type="entry name" value="Bet v1-like"/>
    <property type="match status" value="1"/>
</dbReference>
<dbReference type="PANTHER" id="PTHR21266">
    <property type="entry name" value="IRON-SULFUR DOMAIN CONTAINING PROTEIN"/>
    <property type="match status" value="1"/>
</dbReference>
<sequence>MTFLRNAWYPAAWSHDLGETALELQILDQMIVVFRGEGGHPKALYDACPHRFAPLSRGKLRDGRIICGYHGLEFDGTGRCVRNPHGNGKTVSALQVRSFPVAERYGMIWVWMGHESLDGSHPLPELPLFDDPELTWVYGQLNVRVNYELVTDNLLDLTHVEFLHPFLASPGNSARTHYHCEQTGDEVRSVYTIKEEPVTGLFQLLWPDAPATANMVADIVWQAPARLSLKTSMGQGESPAAHDPQLVVMHLLVPQGEEATRYFWAAGRNSAKDSENVSAMLKQGTQNAFEFEDEPMIAAVRSRMRSNDLIAHKPAILPFDEGAVRARRIVTRMLDEERAKHAAI</sequence>
<dbReference type="Pfam" id="PF19112">
    <property type="entry name" value="VanA_C"/>
    <property type="match status" value="1"/>
</dbReference>
<keyword evidence="8" id="KW-1185">Reference proteome</keyword>
<dbReference type="Gene3D" id="3.90.380.10">
    <property type="entry name" value="Naphthalene 1,2-dioxygenase Alpha Subunit, Chain A, domain 1"/>
    <property type="match status" value="1"/>
</dbReference>
<evidence type="ECO:0000256" key="3">
    <source>
        <dbReference type="ARBA" id="ARBA00023002"/>
    </source>
</evidence>
<dbReference type="InterPro" id="IPR050584">
    <property type="entry name" value="Cholesterol_7-desaturase"/>
</dbReference>
<dbReference type="InterPro" id="IPR044043">
    <property type="entry name" value="VanA_C_cat"/>
</dbReference>
<keyword evidence="7" id="KW-0503">Monooxygenase</keyword>
<dbReference type="Pfam" id="PF00355">
    <property type="entry name" value="Rieske"/>
    <property type="match status" value="1"/>
</dbReference>
<organism evidence="7 8">
    <name type="scientific">Novosphingobium sediminicola</name>
    <dbReference type="NCBI Taxonomy" id="563162"/>
    <lineage>
        <taxon>Bacteria</taxon>
        <taxon>Pseudomonadati</taxon>
        <taxon>Pseudomonadota</taxon>
        <taxon>Alphaproteobacteria</taxon>
        <taxon>Sphingomonadales</taxon>
        <taxon>Sphingomonadaceae</taxon>
        <taxon>Novosphingobium</taxon>
    </lineage>
</organism>
<reference evidence="7 8" key="1">
    <citation type="submission" date="2020-08" db="EMBL/GenBank/DDBJ databases">
        <title>Genomic Encyclopedia of Type Strains, Phase IV (KMG-IV): sequencing the most valuable type-strain genomes for metagenomic binning, comparative biology and taxonomic classification.</title>
        <authorList>
            <person name="Goeker M."/>
        </authorList>
    </citation>
    <scope>NUCLEOTIDE SEQUENCE [LARGE SCALE GENOMIC DNA]</scope>
    <source>
        <strain evidence="7 8">DSM 27057</strain>
    </source>
</reference>
<evidence type="ECO:0000313" key="8">
    <source>
        <dbReference type="Proteomes" id="UP000548867"/>
    </source>
</evidence>
<comment type="caution">
    <text evidence="7">The sequence shown here is derived from an EMBL/GenBank/DDBJ whole genome shotgun (WGS) entry which is preliminary data.</text>
</comment>
<keyword evidence="4" id="KW-0408">Iron</keyword>
<dbReference type="SUPFAM" id="SSF50022">
    <property type="entry name" value="ISP domain"/>
    <property type="match status" value="1"/>
</dbReference>
<dbReference type="GO" id="GO:0018489">
    <property type="term" value="F:vanillate monooxygenase activity"/>
    <property type="evidence" value="ECO:0007669"/>
    <property type="project" value="UniProtKB-EC"/>
</dbReference>
<keyword evidence="7" id="KW-0489">Methyltransferase</keyword>
<evidence type="ECO:0000256" key="4">
    <source>
        <dbReference type="ARBA" id="ARBA00023004"/>
    </source>
</evidence>
<evidence type="ECO:0000256" key="1">
    <source>
        <dbReference type="ARBA" id="ARBA00022714"/>
    </source>
</evidence>
<evidence type="ECO:0000259" key="6">
    <source>
        <dbReference type="PROSITE" id="PS51296"/>
    </source>
</evidence>
<dbReference type="InterPro" id="IPR017941">
    <property type="entry name" value="Rieske_2Fe-2S"/>
</dbReference>
<proteinExistence type="predicted"/>
<evidence type="ECO:0000256" key="5">
    <source>
        <dbReference type="ARBA" id="ARBA00023014"/>
    </source>
</evidence>
<name>A0A7W6CJJ3_9SPHN</name>
<keyword evidence="3 7" id="KW-0560">Oxidoreductase</keyword>
<dbReference type="GO" id="GO:0008168">
    <property type="term" value="F:methyltransferase activity"/>
    <property type="evidence" value="ECO:0007669"/>
    <property type="project" value="UniProtKB-KW"/>
</dbReference>
<evidence type="ECO:0000256" key="2">
    <source>
        <dbReference type="ARBA" id="ARBA00022723"/>
    </source>
</evidence>
<dbReference type="Proteomes" id="UP000548867">
    <property type="component" value="Unassembled WGS sequence"/>
</dbReference>
<keyword evidence="5" id="KW-0411">Iron-sulfur</keyword>
<dbReference type="RefSeq" id="WP_183629277.1">
    <property type="nucleotide sequence ID" value="NZ_JACIDX010000032.1"/>
</dbReference>
<dbReference type="PROSITE" id="PS51296">
    <property type="entry name" value="RIESKE"/>
    <property type="match status" value="1"/>
</dbReference>
<dbReference type="GO" id="GO:0051537">
    <property type="term" value="F:2 iron, 2 sulfur cluster binding"/>
    <property type="evidence" value="ECO:0007669"/>
    <property type="project" value="UniProtKB-KW"/>
</dbReference>